<name>A0A7G9YEG4_9EURY</name>
<keyword evidence="1" id="KW-0812">Transmembrane</keyword>
<feature type="transmembrane region" description="Helical" evidence="1">
    <location>
        <begin position="181"/>
        <end position="199"/>
    </location>
</feature>
<dbReference type="PANTHER" id="PTHR30373:SF2">
    <property type="entry name" value="UPF0603 PROTEIN YGCG"/>
    <property type="match status" value="1"/>
</dbReference>
<feature type="domain" description="TPM" evidence="2">
    <location>
        <begin position="35"/>
        <end position="154"/>
    </location>
</feature>
<accession>A0A7G9YEG4</accession>
<dbReference type="Gene3D" id="3.10.310.50">
    <property type="match status" value="1"/>
</dbReference>
<dbReference type="AlphaFoldDB" id="A0A7G9YEG4"/>
<dbReference type="InterPro" id="IPR007621">
    <property type="entry name" value="TPM_dom"/>
</dbReference>
<evidence type="ECO:0000313" key="3">
    <source>
        <dbReference type="EMBL" id="QNO46398.1"/>
    </source>
</evidence>
<evidence type="ECO:0000256" key="1">
    <source>
        <dbReference type="SAM" id="Phobius"/>
    </source>
</evidence>
<dbReference type="EMBL" id="MT631189">
    <property type="protein sequence ID" value="QNO46398.1"/>
    <property type="molecule type" value="Genomic_DNA"/>
</dbReference>
<gene>
    <name evidence="3" type="ORF">NIBJONLA_00015</name>
</gene>
<keyword evidence="1" id="KW-1133">Transmembrane helix</keyword>
<proteinExistence type="predicted"/>
<evidence type="ECO:0000259" key="2">
    <source>
        <dbReference type="Pfam" id="PF04536"/>
    </source>
</evidence>
<organism evidence="3">
    <name type="scientific">Candidatus Methanogaster sp. ANME-2c ERB4</name>
    <dbReference type="NCBI Taxonomy" id="2759911"/>
    <lineage>
        <taxon>Archaea</taxon>
        <taxon>Methanobacteriati</taxon>
        <taxon>Methanobacteriota</taxon>
        <taxon>Stenosarchaea group</taxon>
        <taxon>Methanomicrobia</taxon>
        <taxon>Methanosarcinales</taxon>
        <taxon>ANME-2 cluster</taxon>
        <taxon>Candidatus Methanogasteraceae</taxon>
        <taxon>Candidatus Methanogaster</taxon>
    </lineage>
</organism>
<keyword evidence="1" id="KW-0472">Membrane</keyword>
<reference evidence="3" key="1">
    <citation type="submission" date="2020-06" db="EMBL/GenBank/DDBJ databases">
        <title>Unique genomic features of the anaerobic methanotrophic archaea.</title>
        <authorList>
            <person name="Chadwick G.L."/>
            <person name="Skennerton C.T."/>
            <person name="Laso-Perez R."/>
            <person name="Leu A.O."/>
            <person name="Speth D.R."/>
            <person name="Yu H."/>
            <person name="Morgan-Lang C."/>
            <person name="Hatzenpichler R."/>
            <person name="Goudeau D."/>
            <person name="Malmstrom R."/>
            <person name="Brazelton W.J."/>
            <person name="Woyke T."/>
            <person name="Hallam S.J."/>
            <person name="Tyson G.W."/>
            <person name="Wegener G."/>
            <person name="Boetius A."/>
            <person name="Orphan V."/>
        </authorList>
    </citation>
    <scope>NUCLEOTIDE SEQUENCE</scope>
</reference>
<protein>
    <recommendedName>
        <fullName evidence="2">TPM domain-containing protein</fullName>
    </recommendedName>
</protein>
<dbReference type="PANTHER" id="PTHR30373">
    <property type="entry name" value="UPF0603 PROTEIN YGCG"/>
    <property type="match status" value="1"/>
</dbReference>
<sequence>MKMTKPSIVILILLILLSVLPAVAAVDYPQLTGFVTDDADMIDAVYESKITELAKKIEVATTVEIAVVTVESLGGESKEMYAVKLFEQAGIGKKDKDNGLLILVAKQERKYRFEVGYGLEGVITDSMKVNIGDRIITPNFRSGEYGRGIYESMLVIEGLLEGDEEVISKYSMNNQDDTPNGWIGVLIILIIAFSILMSVGRRGGRRGRSTYYGGIGGFGGGISGGGMSGGGFGGFGGGMSGGGGFGGGW</sequence>
<dbReference type="Pfam" id="PF04536">
    <property type="entry name" value="TPM_phosphatase"/>
    <property type="match status" value="1"/>
</dbReference>